<protein>
    <submittedName>
        <fullName evidence="4">Fumarylacetoacetate hydrolase family protein</fullName>
    </submittedName>
</protein>
<dbReference type="Gene3D" id="3.90.850.10">
    <property type="entry name" value="Fumarylacetoacetase-like, C-terminal domain"/>
    <property type="match status" value="1"/>
</dbReference>
<comment type="similarity">
    <text evidence="1">Belongs to the FAH family.</text>
</comment>
<accession>A0AAE9XLJ3</accession>
<dbReference type="Pfam" id="PF01557">
    <property type="entry name" value="FAA_hydrolase"/>
    <property type="match status" value="1"/>
</dbReference>
<dbReference type="RefSeq" id="WP_289502841.1">
    <property type="nucleotide sequence ID" value="NZ_CP116805.1"/>
</dbReference>
<dbReference type="GO" id="GO:0016787">
    <property type="term" value="F:hydrolase activity"/>
    <property type="evidence" value="ECO:0007669"/>
    <property type="project" value="UniProtKB-KW"/>
</dbReference>
<evidence type="ECO:0000256" key="2">
    <source>
        <dbReference type="ARBA" id="ARBA00022723"/>
    </source>
</evidence>
<proteinExistence type="inferred from homology"/>
<dbReference type="Proteomes" id="UP001217500">
    <property type="component" value="Chromosome"/>
</dbReference>
<evidence type="ECO:0000259" key="3">
    <source>
        <dbReference type="Pfam" id="PF01557"/>
    </source>
</evidence>
<dbReference type="KEGG" id="gso:PH603_12355"/>
<dbReference type="PANTHER" id="PTHR42796:SF4">
    <property type="entry name" value="FUMARYLACETOACETATE HYDROLASE DOMAIN-CONTAINING PROTEIN 2A"/>
    <property type="match status" value="1"/>
</dbReference>
<evidence type="ECO:0000313" key="4">
    <source>
        <dbReference type="EMBL" id="WCL53329.1"/>
    </source>
</evidence>
<sequence length="312" mass="33849">MIWFALATYRADDGAARTGIVVDDHLIDLEGTADRLGHALPVDATLDGIIRNWAEVDGSIKALVAVAADALKDGRLSGLVVADPSLLLPFHPRRVFATASNFIEHANEMDTVLAEKVNSQPYVFMKSPDSAIATGETVVIPAQVERADWEVELGVVIGKPGKRIALADAVHHIAGYIVVNDVSARDQTRRNDFPFKHDWFRGKSYDTFLPLGPWFVPRDCLGDPHAFRMGLSVNGETMQDGSTGEMIFNVFEQIQYLSAILTLQPGDVIATGTPAGVGMGRGVYLKDGDVMRAWIDGIGEIVNPVAAERIET</sequence>
<feature type="domain" description="Fumarylacetoacetase-like C-terminal" evidence="3">
    <location>
        <begin position="95"/>
        <end position="305"/>
    </location>
</feature>
<evidence type="ECO:0000256" key="1">
    <source>
        <dbReference type="ARBA" id="ARBA00010211"/>
    </source>
</evidence>
<name>A0AAE9XLJ3_9PROT</name>
<dbReference type="InterPro" id="IPR036663">
    <property type="entry name" value="Fumarylacetoacetase_C_sf"/>
</dbReference>
<dbReference type="InterPro" id="IPR011234">
    <property type="entry name" value="Fumarylacetoacetase-like_C"/>
</dbReference>
<keyword evidence="2" id="KW-0479">Metal-binding</keyword>
<gene>
    <name evidence="4" type="ORF">PH603_12355</name>
</gene>
<keyword evidence="5" id="KW-1185">Reference proteome</keyword>
<dbReference type="GO" id="GO:0046872">
    <property type="term" value="F:metal ion binding"/>
    <property type="evidence" value="ECO:0007669"/>
    <property type="project" value="UniProtKB-KW"/>
</dbReference>
<dbReference type="InterPro" id="IPR051121">
    <property type="entry name" value="FAH"/>
</dbReference>
<dbReference type="AlphaFoldDB" id="A0AAE9XLJ3"/>
<evidence type="ECO:0000313" key="5">
    <source>
        <dbReference type="Proteomes" id="UP001217500"/>
    </source>
</evidence>
<dbReference type="GO" id="GO:0044281">
    <property type="term" value="P:small molecule metabolic process"/>
    <property type="evidence" value="ECO:0007669"/>
    <property type="project" value="UniProtKB-ARBA"/>
</dbReference>
<organism evidence="4 5">
    <name type="scientific">Gimibacter soli</name>
    <dbReference type="NCBI Taxonomy" id="3024400"/>
    <lineage>
        <taxon>Bacteria</taxon>
        <taxon>Pseudomonadati</taxon>
        <taxon>Pseudomonadota</taxon>
        <taxon>Alphaproteobacteria</taxon>
        <taxon>Kordiimonadales</taxon>
        <taxon>Temperatibacteraceae</taxon>
        <taxon>Gimibacter</taxon>
    </lineage>
</organism>
<dbReference type="PANTHER" id="PTHR42796">
    <property type="entry name" value="FUMARYLACETOACETATE HYDROLASE DOMAIN-CONTAINING PROTEIN 2A-RELATED"/>
    <property type="match status" value="1"/>
</dbReference>
<keyword evidence="4" id="KW-0378">Hydrolase</keyword>
<reference evidence="4" key="1">
    <citation type="submission" date="2023-01" db="EMBL/GenBank/DDBJ databases">
        <title>The genome sequence of Kordiimonadaceae bacterium 6D33.</title>
        <authorList>
            <person name="Liu Y."/>
        </authorList>
    </citation>
    <scope>NUCLEOTIDE SEQUENCE</scope>
    <source>
        <strain evidence="4">6D33</strain>
    </source>
</reference>
<dbReference type="SUPFAM" id="SSF56529">
    <property type="entry name" value="FAH"/>
    <property type="match status" value="1"/>
</dbReference>
<dbReference type="EMBL" id="CP116805">
    <property type="protein sequence ID" value="WCL53329.1"/>
    <property type="molecule type" value="Genomic_DNA"/>
</dbReference>